<sequence>MDDPAPARAPRTDAAPPHSASPRTVLVVGANGFLAGYLIAALRRHGWRVLRGIRDGGRALREDERPADLARMTSPQDWRETLRGVDAVVNAAGILRETGAQTFQAIHVDGPLALARACADCGVPRFVQLSALGEPADGEFIASKHRFDDELLKLPLSAVALRPSVVYAASGSYGGTSLLRALAAFPGRQLLPGDGRWPLQPVAAEDLGEIAARAAGGAQSGVYEIGGPAPLSLREYQSTWRRWLRIDGRGAVFFPEALVSLQVAIGERLGRGPVGETMWRMLRRGNIARADAHARVRADFGHAPAALADALAATPSQVQDRWQAQLYFLAPTLRLAIVALWLISAAAGWLTPAATIEAMVAGSPLAAWQPVALARITGALDAALALGLLIGWRPRAMLGLMGISVLAYTLAFGALLPAQWLDPLGGLAKNLVVLPALAVAWVLADRR</sequence>
<dbReference type="InterPro" id="IPR051207">
    <property type="entry name" value="ComplexI_NDUFA9_subunit"/>
</dbReference>
<evidence type="ECO:0000313" key="4">
    <source>
        <dbReference type="Proteomes" id="UP000061569"/>
    </source>
</evidence>
<dbReference type="KEGG" id="lez:GLE_4529"/>
<feature type="transmembrane region" description="Helical" evidence="2">
    <location>
        <begin position="20"/>
        <end position="42"/>
    </location>
</feature>
<evidence type="ECO:0000313" key="3">
    <source>
        <dbReference type="EMBL" id="ALN59870.1"/>
    </source>
</evidence>
<feature type="transmembrane region" description="Helical" evidence="2">
    <location>
        <begin position="398"/>
        <end position="421"/>
    </location>
</feature>
<accession>A0A0S2DMS8</accession>
<dbReference type="STRING" id="69.GLE_4529"/>
<dbReference type="AlphaFoldDB" id="A0A0S2DMS8"/>
<dbReference type="InterPro" id="IPR025695">
    <property type="entry name" value="DoxX-like"/>
</dbReference>
<dbReference type="Proteomes" id="UP000061569">
    <property type="component" value="Chromosome"/>
</dbReference>
<dbReference type="Pfam" id="PF13781">
    <property type="entry name" value="DoxX_3"/>
    <property type="match status" value="1"/>
</dbReference>
<dbReference type="PATRIC" id="fig|69.6.peg.4465"/>
<dbReference type="SUPFAM" id="SSF51735">
    <property type="entry name" value="NAD(P)-binding Rossmann-fold domains"/>
    <property type="match status" value="1"/>
</dbReference>
<dbReference type="Gene3D" id="3.40.50.720">
    <property type="entry name" value="NAD(P)-binding Rossmann-like Domain"/>
    <property type="match status" value="1"/>
</dbReference>
<feature type="transmembrane region" description="Helical" evidence="2">
    <location>
        <begin position="371"/>
        <end position="391"/>
    </location>
</feature>
<dbReference type="InterPro" id="IPR036291">
    <property type="entry name" value="NAD(P)-bd_dom_sf"/>
</dbReference>
<evidence type="ECO:0000256" key="2">
    <source>
        <dbReference type="SAM" id="Phobius"/>
    </source>
</evidence>
<dbReference type="OrthoDB" id="9776313at2"/>
<protein>
    <submittedName>
        <fullName evidence="3">NADH dehydrogenase</fullName>
    </submittedName>
</protein>
<dbReference type="GO" id="GO:0044877">
    <property type="term" value="F:protein-containing complex binding"/>
    <property type="evidence" value="ECO:0007669"/>
    <property type="project" value="TreeGrafter"/>
</dbReference>
<reference evidence="3 4" key="1">
    <citation type="submission" date="2015-11" db="EMBL/GenBank/DDBJ databases">
        <title>Genome sequences of Lysobacter enzymogenes strain C3 and Lysobacter antibioticus ATCC 29479.</title>
        <authorList>
            <person name="Kobayashi D.Y."/>
        </authorList>
    </citation>
    <scope>NUCLEOTIDE SEQUENCE [LARGE SCALE GENOMIC DNA]</scope>
    <source>
        <strain evidence="3 4">C3</strain>
    </source>
</reference>
<dbReference type="PANTHER" id="PTHR12126:SF11">
    <property type="entry name" value="NADH DEHYDROGENASE [UBIQUINONE] 1 ALPHA SUBCOMPLEX SUBUNIT 9, MITOCHONDRIAL"/>
    <property type="match status" value="1"/>
</dbReference>
<organism evidence="3 4">
    <name type="scientific">Lysobacter enzymogenes</name>
    <dbReference type="NCBI Taxonomy" id="69"/>
    <lineage>
        <taxon>Bacteria</taxon>
        <taxon>Pseudomonadati</taxon>
        <taxon>Pseudomonadota</taxon>
        <taxon>Gammaproteobacteria</taxon>
        <taxon>Lysobacterales</taxon>
        <taxon>Lysobacteraceae</taxon>
        <taxon>Lysobacter</taxon>
    </lineage>
</organism>
<keyword evidence="2" id="KW-0472">Membrane</keyword>
<keyword evidence="2" id="KW-0812">Transmembrane</keyword>
<gene>
    <name evidence="3" type="ORF">GLE_4529</name>
</gene>
<dbReference type="Pfam" id="PF01370">
    <property type="entry name" value="Epimerase"/>
    <property type="match status" value="1"/>
</dbReference>
<name>A0A0S2DMS8_LYSEN</name>
<evidence type="ECO:0000256" key="1">
    <source>
        <dbReference type="SAM" id="MobiDB-lite"/>
    </source>
</evidence>
<dbReference type="PANTHER" id="PTHR12126">
    <property type="entry name" value="NADH-UBIQUINONE OXIDOREDUCTASE 39 KDA SUBUNIT-RELATED"/>
    <property type="match status" value="1"/>
</dbReference>
<dbReference type="EMBL" id="CP013140">
    <property type="protein sequence ID" value="ALN59870.1"/>
    <property type="molecule type" value="Genomic_DNA"/>
</dbReference>
<feature type="transmembrane region" description="Helical" evidence="2">
    <location>
        <begin position="427"/>
        <end position="444"/>
    </location>
</feature>
<dbReference type="InterPro" id="IPR001509">
    <property type="entry name" value="Epimerase_deHydtase"/>
</dbReference>
<feature type="region of interest" description="Disordered" evidence="1">
    <location>
        <begin position="1"/>
        <end position="22"/>
    </location>
</feature>
<feature type="compositionally biased region" description="Low complexity" evidence="1">
    <location>
        <begin position="1"/>
        <end position="17"/>
    </location>
</feature>
<keyword evidence="2" id="KW-1133">Transmembrane helix</keyword>
<proteinExistence type="predicted"/>
<feature type="transmembrane region" description="Helical" evidence="2">
    <location>
        <begin position="326"/>
        <end position="351"/>
    </location>
</feature>